<organism evidence="1 2">
    <name type="scientific">Acaulospora colombiana</name>
    <dbReference type="NCBI Taxonomy" id="27376"/>
    <lineage>
        <taxon>Eukaryota</taxon>
        <taxon>Fungi</taxon>
        <taxon>Fungi incertae sedis</taxon>
        <taxon>Mucoromycota</taxon>
        <taxon>Glomeromycotina</taxon>
        <taxon>Glomeromycetes</taxon>
        <taxon>Diversisporales</taxon>
        <taxon>Acaulosporaceae</taxon>
        <taxon>Acaulospora</taxon>
    </lineage>
</organism>
<comment type="caution">
    <text evidence="1">The sequence shown here is derived from an EMBL/GenBank/DDBJ whole genome shotgun (WGS) entry which is preliminary data.</text>
</comment>
<proteinExistence type="predicted"/>
<reference evidence="1" key="1">
    <citation type="submission" date="2021-06" db="EMBL/GenBank/DDBJ databases">
        <authorList>
            <person name="Kallberg Y."/>
            <person name="Tangrot J."/>
            <person name="Rosling A."/>
        </authorList>
    </citation>
    <scope>NUCLEOTIDE SEQUENCE</scope>
    <source>
        <strain evidence="1">CL356</strain>
    </source>
</reference>
<name>A0ACA9NG42_9GLOM</name>
<accession>A0ACA9NG42</accession>
<gene>
    <name evidence="1" type="ORF">ACOLOM_LOCUS8185</name>
</gene>
<dbReference type="EMBL" id="CAJVPT010020546">
    <property type="protein sequence ID" value="CAG8648920.1"/>
    <property type="molecule type" value="Genomic_DNA"/>
</dbReference>
<keyword evidence="2" id="KW-1185">Reference proteome</keyword>
<evidence type="ECO:0000313" key="2">
    <source>
        <dbReference type="Proteomes" id="UP000789525"/>
    </source>
</evidence>
<sequence length="145" mass="16305">MITAVVEAFKATKNSDGGARMMEVFFNAKPKQSPSSADRSTWSWIVAVYLVHITDPISRVVYMTSSPDFLRATGFTQIYAIPYLAFILGYLFYNTGRNAQLFEPRREERGGKFVVEDSDEEDAMLPHSEAFELHGTIPHASESDD</sequence>
<dbReference type="Proteomes" id="UP000789525">
    <property type="component" value="Unassembled WGS sequence"/>
</dbReference>
<protein>
    <submittedName>
        <fullName evidence="1">12649_t:CDS:1</fullName>
    </submittedName>
</protein>
<evidence type="ECO:0000313" key="1">
    <source>
        <dbReference type="EMBL" id="CAG8648920.1"/>
    </source>
</evidence>